<comment type="caution">
    <text evidence="2">The sequence shown here is derived from an EMBL/GenBank/DDBJ whole genome shotgun (WGS) entry which is preliminary data.</text>
</comment>
<dbReference type="InterPro" id="IPR027417">
    <property type="entry name" value="P-loop_NTPase"/>
</dbReference>
<accession>A0A433RY18</accession>
<evidence type="ECO:0000259" key="1">
    <source>
        <dbReference type="PROSITE" id="PS50930"/>
    </source>
</evidence>
<dbReference type="EMBL" id="JTFC01000007">
    <property type="protein sequence ID" value="RUS58174.1"/>
    <property type="molecule type" value="Genomic_DNA"/>
</dbReference>
<dbReference type="SMART" id="SM00850">
    <property type="entry name" value="LytTR"/>
    <property type="match status" value="1"/>
</dbReference>
<name>A0A433RY18_9BACL</name>
<dbReference type="SUPFAM" id="SSF52540">
    <property type="entry name" value="P-loop containing nucleoside triphosphate hydrolases"/>
    <property type="match status" value="1"/>
</dbReference>
<dbReference type="PIRSF" id="PIRSF036612">
    <property type="entry name" value="ABC_ATP_LytTR"/>
    <property type="match status" value="1"/>
</dbReference>
<dbReference type="PANTHER" id="PTHR37299">
    <property type="entry name" value="TRANSCRIPTIONAL REGULATOR-RELATED"/>
    <property type="match status" value="1"/>
</dbReference>
<dbReference type="PANTHER" id="PTHR37299:SF1">
    <property type="entry name" value="STAGE 0 SPORULATION PROTEIN A HOMOLOG"/>
    <property type="match status" value="1"/>
</dbReference>
<dbReference type="GO" id="GO:0000156">
    <property type="term" value="F:phosphorelay response regulator activity"/>
    <property type="evidence" value="ECO:0007669"/>
    <property type="project" value="InterPro"/>
</dbReference>
<dbReference type="Pfam" id="PF04397">
    <property type="entry name" value="LytTR"/>
    <property type="match status" value="1"/>
</dbReference>
<dbReference type="InterPro" id="IPR007492">
    <property type="entry name" value="LytTR_DNA-bd_dom"/>
</dbReference>
<dbReference type="OrthoDB" id="9809318at2"/>
<dbReference type="Proteomes" id="UP000288623">
    <property type="component" value="Unassembled WGS sequence"/>
</dbReference>
<evidence type="ECO:0000313" key="3">
    <source>
        <dbReference type="Proteomes" id="UP000288623"/>
    </source>
</evidence>
<organism evidence="2 3">
    <name type="scientific">Candidatus Kurthia intestinigallinarum</name>
    <dbReference type="NCBI Taxonomy" id="1562256"/>
    <lineage>
        <taxon>Bacteria</taxon>
        <taxon>Bacillati</taxon>
        <taxon>Bacillota</taxon>
        <taxon>Bacilli</taxon>
        <taxon>Bacillales</taxon>
        <taxon>Caryophanaceae</taxon>
        <taxon>Kurthia</taxon>
    </lineage>
</organism>
<dbReference type="InterPro" id="IPR046947">
    <property type="entry name" value="LytR-like"/>
</dbReference>
<sequence>MNIPAVIQHQKIIYPAFHLPLKRGLIGIHANVACKKSLLQQLANREGYIFTANQGDYERLTVRETVRFLCQLSTTKQQDKEWLKRYQLEEIKRMKVGSLSESERAFLKLLRIGFAEQQLIVVEEPFLELMDAERQKGLQLFEDLQHKNIVILSANLEDLLSCDEIYRLDETGLHSMDISDDADEVVEENSKPLVVEKIKTKKNDKVILFNPPEIDFIESIEGVVHVHVAGESYICQMTLTEMEAKLQTYGFYRCHRSYIVNLQKIREIITWTKNSYSLRLSTGKEAVVPLSRAKLQELKELLHI</sequence>
<dbReference type="RefSeq" id="WP_126989242.1">
    <property type="nucleotide sequence ID" value="NZ_JTFC01000007.1"/>
</dbReference>
<gene>
    <name evidence="2" type="ORF">QI30_01795</name>
</gene>
<dbReference type="Gene3D" id="3.40.50.300">
    <property type="entry name" value="P-loop containing nucleotide triphosphate hydrolases"/>
    <property type="match status" value="1"/>
</dbReference>
<proteinExistence type="predicted"/>
<protein>
    <recommendedName>
        <fullName evidence="1">HTH LytTR-type domain-containing protein</fullName>
    </recommendedName>
</protein>
<dbReference type="GO" id="GO:0003677">
    <property type="term" value="F:DNA binding"/>
    <property type="evidence" value="ECO:0007669"/>
    <property type="project" value="InterPro"/>
</dbReference>
<feature type="domain" description="HTH LytTR-type" evidence="1">
    <location>
        <begin position="198"/>
        <end position="304"/>
    </location>
</feature>
<dbReference type="InterPro" id="IPR012046">
    <property type="entry name" value="LytTR_ABC"/>
</dbReference>
<dbReference type="AlphaFoldDB" id="A0A433RY18"/>
<reference evidence="2 3" key="1">
    <citation type="submission" date="2014-11" db="EMBL/GenBank/DDBJ databases">
        <title>Genome sequence and analysis of novel Kurthia sp.</title>
        <authorList>
            <person name="Lawson J.N."/>
            <person name="Gonzalez J.E."/>
            <person name="Rinauldi L."/>
            <person name="Xuan Z."/>
            <person name="Firman A."/>
            <person name="Shaddox L."/>
            <person name="Trudeau A."/>
            <person name="Shah S."/>
            <person name="Reiman D."/>
        </authorList>
    </citation>
    <scope>NUCLEOTIDE SEQUENCE [LARGE SCALE GENOMIC DNA]</scope>
    <source>
        <strain evidence="2 3">3B1D</strain>
    </source>
</reference>
<evidence type="ECO:0000313" key="2">
    <source>
        <dbReference type="EMBL" id="RUS58174.1"/>
    </source>
</evidence>
<dbReference type="Gene3D" id="2.40.50.1020">
    <property type="entry name" value="LytTr DNA-binding domain"/>
    <property type="match status" value="1"/>
</dbReference>
<dbReference type="PROSITE" id="PS50930">
    <property type="entry name" value="HTH_LYTTR"/>
    <property type="match status" value="1"/>
</dbReference>
<keyword evidence="3" id="KW-1185">Reference proteome</keyword>